<feature type="transmembrane region" description="Helical" evidence="1">
    <location>
        <begin position="48"/>
        <end position="70"/>
    </location>
</feature>
<feature type="transmembrane region" description="Helical" evidence="1">
    <location>
        <begin position="477"/>
        <end position="498"/>
    </location>
</feature>
<feature type="transmembrane region" description="Helical" evidence="1">
    <location>
        <begin position="112"/>
        <end position="132"/>
    </location>
</feature>
<evidence type="ECO:0008006" key="4">
    <source>
        <dbReference type="Google" id="ProtNLM"/>
    </source>
</evidence>
<feature type="transmembrane region" description="Helical" evidence="1">
    <location>
        <begin position="587"/>
        <end position="607"/>
    </location>
</feature>
<feature type="transmembrane region" description="Helical" evidence="1">
    <location>
        <begin position="415"/>
        <end position="437"/>
    </location>
</feature>
<feature type="transmembrane region" description="Helical" evidence="1">
    <location>
        <begin position="82"/>
        <end position="106"/>
    </location>
</feature>
<dbReference type="Proteomes" id="UP000178109">
    <property type="component" value="Unassembled WGS sequence"/>
</dbReference>
<dbReference type="EMBL" id="MHKO01000020">
    <property type="protein sequence ID" value="OGY92504.1"/>
    <property type="molecule type" value="Genomic_DNA"/>
</dbReference>
<reference evidence="2 3" key="1">
    <citation type="journal article" date="2016" name="Nat. Commun.">
        <title>Thousands of microbial genomes shed light on interconnected biogeochemical processes in an aquifer system.</title>
        <authorList>
            <person name="Anantharaman K."/>
            <person name="Brown C.T."/>
            <person name="Hug L.A."/>
            <person name="Sharon I."/>
            <person name="Castelle C.J."/>
            <person name="Probst A.J."/>
            <person name="Thomas B.C."/>
            <person name="Singh A."/>
            <person name="Wilkins M.J."/>
            <person name="Karaoz U."/>
            <person name="Brodie E.L."/>
            <person name="Williams K.H."/>
            <person name="Hubbard S.S."/>
            <person name="Banfield J.F."/>
        </authorList>
    </citation>
    <scope>NUCLEOTIDE SEQUENCE [LARGE SCALE GENOMIC DNA]</scope>
</reference>
<proteinExistence type="predicted"/>
<feature type="transmembrane region" description="Helical" evidence="1">
    <location>
        <begin position="352"/>
        <end position="370"/>
    </location>
</feature>
<protein>
    <recommendedName>
        <fullName evidence="4">Glycosyltransferase RgtA/B/C/D-like domain-containing protein</fullName>
    </recommendedName>
</protein>
<feature type="transmembrane region" description="Helical" evidence="1">
    <location>
        <begin position="556"/>
        <end position="581"/>
    </location>
</feature>
<feature type="transmembrane region" description="Helical" evidence="1">
    <location>
        <begin position="171"/>
        <end position="190"/>
    </location>
</feature>
<feature type="transmembrane region" description="Helical" evidence="1">
    <location>
        <begin position="443"/>
        <end position="465"/>
    </location>
</feature>
<evidence type="ECO:0000313" key="2">
    <source>
        <dbReference type="EMBL" id="OGY92504.1"/>
    </source>
</evidence>
<evidence type="ECO:0000313" key="3">
    <source>
        <dbReference type="Proteomes" id="UP000178109"/>
    </source>
</evidence>
<dbReference type="AlphaFoldDB" id="A0A1G2BTN7"/>
<name>A0A1G2BTN7_9BACT</name>
<feature type="transmembrane region" description="Helical" evidence="1">
    <location>
        <begin position="202"/>
        <end position="223"/>
    </location>
</feature>
<feature type="transmembrane region" description="Helical" evidence="1">
    <location>
        <begin position="230"/>
        <end position="250"/>
    </location>
</feature>
<keyword evidence="1" id="KW-0472">Membrane</keyword>
<gene>
    <name evidence="2" type="ORF">A3H70_04650</name>
</gene>
<organism evidence="2 3">
    <name type="scientific">Candidatus Komeilibacteria bacterium RIFCSPLOWO2_02_FULL_48_11</name>
    <dbReference type="NCBI Taxonomy" id="1798553"/>
    <lineage>
        <taxon>Bacteria</taxon>
        <taxon>Candidatus Komeiliibacteriota</taxon>
    </lineage>
</organism>
<comment type="caution">
    <text evidence="2">The sequence shown here is derived from an EMBL/GenBank/DDBJ whole genome shotgun (WGS) entry which is preliminary data.</text>
</comment>
<feature type="transmembrane region" description="Helical" evidence="1">
    <location>
        <begin position="619"/>
        <end position="636"/>
    </location>
</feature>
<keyword evidence="1" id="KW-0812">Transmembrane</keyword>
<evidence type="ECO:0000256" key="1">
    <source>
        <dbReference type="SAM" id="Phobius"/>
    </source>
</evidence>
<keyword evidence="1" id="KW-1133">Transmembrane helix</keyword>
<accession>A0A1G2BTN7</accession>
<feature type="transmembrane region" description="Helical" evidence="1">
    <location>
        <begin position="376"/>
        <end position="395"/>
    </location>
</feature>
<feature type="transmembrane region" description="Helical" evidence="1">
    <location>
        <begin position="21"/>
        <end position="42"/>
    </location>
</feature>
<feature type="transmembrane region" description="Helical" evidence="1">
    <location>
        <begin position="518"/>
        <end position="544"/>
    </location>
</feature>
<feature type="transmembrane region" description="Helical" evidence="1">
    <location>
        <begin position="320"/>
        <end position="345"/>
    </location>
</feature>
<sequence>MPNQIQSSKFKIFLPFSNLTFIWHLNFGIWILFLTLSVGLLWKNWTSWHSISIGIVGLVLYYAITAIAWGRVIEQALLLNKNWGRIFGFLVGFYLSTFAIGIPVVVWKYDRLAVAGAMLVVGLAGFVLSFLLRHPERSEAESRDLIGYPRDSSTPACPEYARGGRNDGRNWHFILLGALAALFVFLLFWSRTGEYILSPWDSLPTFILIVFFGLTWLVGSLVFSSRPAKVVLLVIILFSFLIHLYVPLVYGTSFSGDKWRHLAIEGYLQTGQAYTPSIWGDKTRPLVRFGPMAVPEALVAGNKTSYAGQWSVTIMLAESLGASIFAVDWWLVFLLWSLFMPLLLYRMGSMFVSSRFGLFAAFLPTLFYTLQVDGAITLPVTFNYIFFFFVLWLWLDYSKRGARYTLGLASGLTLFFYWGYILHFFVLLIVGALAYIRRQGERIWFYLAMVAGLLFFQLLGTAQGLSLLQLDKFAPSALVGSVADGLGLISAGIGRLAILDVLEQGNFLYHQTAGSLSGLFLFSYPLAPFLGSTVVWVGAFWGAYRALRARRAPLVFFAWLFGIFISAYFLDFAFSAGLHIFVRRLDAFLAVGLVFFFGYAVWQFLSAAKLPITPRKRTLAVLFFISVVAASTFASGPKLSILPADDKAAAALVWSELSAGNRNNHYCVIAESWPLLVLEALSKRQVIGGGFPLLPEYQQPDLTAIFNGLMKEPRQEWLTIAGRVTQSDTCYYLNKKRLLSEPVFNQTVRLLGKPRQVGEMYIWKIESKRTVIAER</sequence>